<reference evidence="2 3" key="1">
    <citation type="submission" date="2018-08" db="EMBL/GenBank/DDBJ databases">
        <title>Genomic Encyclopedia of Archaeal and Bacterial Type Strains, Phase II (KMG-II): from individual species to whole genera.</title>
        <authorList>
            <person name="Goeker M."/>
        </authorList>
    </citation>
    <scope>NUCLEOTIDE SEQUENCE [LARGE SCALE GENOMIC DNA]</scope>
    <source>
        <strain evidence="2 3">ATCC 27112</strain>
    </source>
</reference>
<dbReference type="AlphaFoldDB" id="A0A397RPE3"/>
<dbReference type="InterPro" id="IPR038765">
    <property type="entry name" value="Papain-like_cys_pep_sf"/>
</dbReference>
<proteinExistence type="predicted"/>
<sequence length="253" mass="29202">MRKILKISWHILRSIIILILLSYTTCVIVEHVAKDVLVNNFISKGVYQEELSTSNIKYYKIAYDGEKSMYYEESTHDCYPGGKGDILVSPDQLTIAPIVNEIVSFYAGGHAGYSIGNYEDYEVQSDDYNTLEITQTLEVHNARLYHKKDWASNEYFNVVIGLRVDMTQEEYEKVTSVILSYYDDPYNSSFLFNTTNSKYCTDIMSQAFSYIGKNLNRDSFSTSVYDLIVSPDTYISYYHYYDGNGVKHVYYLG</sequence>
<comment type="caution">
    <text evidence="2">The sequence shown here is derived from an EMBL/GenBank/DDBJ whole genome shotgun (WGS) entry which is preliminary data.</text>
</comment>
<evidence type="ECO:0000313" key="3">
    <source>
        <dbReference type="Proteomes" id="UP000266506"/>
    </source>
</evidence>
<keyword evidence="1" id="KW-0812">Transmembrane</keyword>
<keyword evidence="1" id="KW-1133">Transmembrane helix</keyword>
<dbReference type="Gene3D" id="3.90.1720.10">
    <property type="entry name" value="endopeptidase domain like (from Nostoc punctiforme)"/>
    <property type="match status" value="1"/>
</dbReference>
<keyword evidence="3" id="KW-1185">Reference proteome</keyword>
<dbReference type="SUPFAM" id="SSF54001">
    <property type="entry name" value="Cysteine proteinases"/>
    <property type="match status" value="1"/>
</dbReference>
<dbReference type="OrthoDB" id="384254at2"/>
<evidence type="ECO:0008006" key="4">
    <source>
        <dbReference type="Google" id="ProtNLM"/>
    </source>
</evidence>
<protein>
    <recommendedName>
        <fullName evidence="4">Permuted papain-like amidase YaeF/Yiix C92 family enzyme</fullName>
    </recommendedName>
</protein>
<dbReference type="EMBL" id="QXEV01000016">
    <property type="protein sequence ID" value="RIA75548.1"/>
    <property type="molecule type" value="Genomic_DNA"/>
</dbReference>
<feature type="transmembrane region" description="Helical" evidence="1">
    <location>
        <begin position="12"/>
        <end position="33"/>
    </location>
</feature>
<accession>A0A397RPE3</accession>
<evidence type="ECO:0000256" key="1">
    <source>
        <dbReference type="SAM" id="Phobius"/>
    </source>
</evidence>
<dbReference type="Proteomes" id="UP000266506">
    <property type="component" value="Unassembled WGS sequence"/>
</dbReference>
<name>A0A397RPE3_9MOLU</name>
<evidence type="ECO:0000313" key="2">
    <source>
        <dbReference type="EMBL" id="RIA75548.1"/>
    </source>
</evidence>
<keyword evidence="1" id="KW-0472">Membrane</keyword>
<gene>
    <name evidence="2" type="ORF">EI71_01367</name>
</gene>
<dbReference type="InParanoid" id="A0A397RPE3"/>
<dbReference type="RefSeq" id="WP_119016495.1">
    <property type="nucleotide sequence ID" value="NZ_QXEV01000016.1"/>
</dbReference>
<organism evidence="2 3">
    <name type="scientific">Anaeroplasma bactoclasticum</name>
    <dbReference type="NCBI Taxonomy" id="2088"/>
    <lineage>
        <taxon>Bacteria</taxon>
        <taxon>Bacillati</taxon>
        <taxon>Mycoplasmatota</taxon>
        <taxon>Mollicutes</taxon>
        <taxon>Anaeroplasmatales</taxon>
        <taxon>Anaeroplasmataceae</taxon>
        <taxon>Anaeroplasma</taxon>
    </lineage>
</organism>